<organism evidence="15 16">
    <name type="scientific">Nocardioides mesophilus</name>
    <dbReference type="NCBI Taxonomy" id="433659"/>
    <lineage>
        <taxon>Bacteria</taxon>
        <taxon>Bacillati</taxon>
        <taxon>Actinomycetota</taxon>
        <taxon>Actinomycetes</taxon>
        <taxon>Propionibacteriales</taxon>
        <taxon>Nocardioidaceae</taxon>
        <taxon>Nocardioides</taxon>
    </lineage>
</organism>
<evidence type="ECO:0000256" key="1">
    <source>
        <dbReference type="ARBA" id="ARBA00000085"/>
    </source>
</evidence>
<evidence type="ECO:0000313" key="16">
    <source>
        <dbReference type="Proteomes" id="UP000515947"/>
    </source>
</evidence>
<dbReference type="InterPro" id="IPR003594">
    <property type="entry name" value="HATPase_dom"/>
</dbReference>
<dbReference type="PANTHER" id="PTHR43547">
    <property type="entry name" value="TWO-COMPONENT HISTIDINE KINASE"/>
    <property type="match status" value="1"/>
</dbReference>
<dbReference type="SUPFAM" id="SSF55785">
    <property type="entry name" value="PYP-like sensor domain (PAS domain)"/>
    <property type="match status" value="1"/>
</dbReference>
<dbReference type="Pfam" id="PF00072">
    <property type="entry name" value="Response_reg"/>
    <property type="match status" value="1"/>
</dbReference>
<keyword evidence="4 10" id="KW-0597">Phosphoprotein</keyword>
<reference evidence="15 16" key="1">
    <citation type="submission" date="2020-08" db="EMBL/GenBank/DDBJ databases">
        <title>Genome sequence of Nocardioides mesophilus KACC 16243T.</title>
        <authorList>
            <person name="Hyun D.-W."/>
            <person name="Bae J.-W."/>
        </authorList>
    </citation>
    <scope>NUCLEOTIDE SEQUENCE [LARGE SCALE GENOMIC DNA]</scope>
    <source>
        <strain evidence="15 16">KACC 16243</strain>
    </source>
</reference>
<dbReference type="SUPFAM" id="SSF52172">
    <property type="entry name" value="CheY-like"/>
    <property type="match status" value="1"/>
</dbReference>
<dbReference type="InterPro" id="IPR005467">
    <property type="entry name" value="His_kinase_dom"/>
</dbReference>
<proteinExistence type="predicted"/>
<evidence type="ECO:0000256" key="8">
    <source>
        <dbReference type="ARBA" id="ARBA00022840"/>
    </source>
</evidence>
<keyword evidence="7" id="KW-0418">Kinase</keyword>
<gene>
    <name evidence="15" type="ORF">H9L09_13285</name>
</gene>
<comment type="subcellular location">
    <subcellularLocation>
        <location evidence="2">Cell membrane</location>
    </subcellularLocation>
</comment>
<dbReference type="SUPFAM" id="SSF55781">
    <property type="entry name" value="GAF domain-like"/>
    <property type="match status" value="1"/>
</dbReference>
<dbReference type="GO" id="GO:0000155">
    <property type="term" value="F:phosphorelay sensor kinase activity"/>
    <property type="evidence" value="ECO:0007669"/>
    <property type="project" value="InterPro"/>
</dbReference>
<dbReference type="InterPro" id="IPR013655">
    <property type="entry name" value="PAS_fold_3"/>
</dbReference>
<comment type="catalytic activity">
    <reaction evidence="1">
        <text>ATP + protein L-histidine = ADP + protein N-phospho-L-histidine.</text>
        <dbReference type="EC" id="2.7.13.3"/>
    </reaction>
</comment>
<evidence type="ECO:0000259" key="13">
    <source>
        <dbReference type="PROSITE" id="PS50112"/>
    </source>
</evidence>
<dbReference type="EC" id="2.7.13.3" evidence="3"/>
<dbReference type="InterPro" id="IPR036890">
    <property type="entry name" value="HATPase_C_sf"/>
</dbReference>
<feature type="domain" description="PAS" evidence="13">
    <location>
        <begin position="751"/>
        <end position="825"/>
    </location>
</feature>
<evidence type="ECO:0000256" key="3">
    <source>
        <dbReference type="ARBA" id="ARBA00012438"/>
    </source>
</evidence>
<feature type="modified residue" description="4-aspartylphosphate" evidence="10">
    <location>
        <position position="669"/>
    </location>
</feature>
<evidence type="ECO:0000259" key="12">
    <source>
        <dbReference type="PROSITE" id="PS50110"/>
    </source>
</evidence>
<dbReference type="CDD" id="cd16936">
    <property type="entry name" value="HATPase_RsbW-like"/>
    <property type="match status" value="1"/>
</dbReference>
<evidence type="ECO:0000256" key="4">
    <source>
        <dbReference type="ARBA" id="ARBA00022553"/>
    </source>
</evidence>
<evidence type="ECO:0000259" key="11">
    <source>
        <dbReference type="PROSITE" id="PS50109"/>
    </source>
</evidence>
<dbReference type="Gene3D" id="3.40.50.2300">
    <property type="match status" value="1"/>
</dbReference>
<dbReference type="PROSITE" id="PS50112">
    <property type="entry name" value="PAS"/>
    <property type="match status" value="1"/>
</dbReference>
<dbReference type="RefSeq" id="WP_187577385.1">
    <property type="nucleotide sequence ID" value="NZ_CP060713.1"/>
</dbReference>
<dbReference type="PROSITE" id="PS50110">
    <property type="entry name" value="RESPONSE_REGULATORY"/>
    <property type="match status" value="1"/>
</dbReference>
<dbReference type="PANTHER" id="PTHR43547:SF2">
    <property type="entry name" value="HYBRID SIGNAL TRANSDUCTION HISTIDINE KINASE C"/>
    <property type="match status" value="1"/>
</dbReference>
<feature type="domain" description="Histidine kinase" evidence="11">
    <location>
        <begin position="348"/>
        <end position="566"/>
    </location>
</feature>
<dbReference type="Gene3D" id="1.10.287.130">
    <property type="match status" value="1"/>
</dbReference>
<dbReference type="SUPFAM" id="SSF81606">
    <property type="entry name" value="PP2C-like"/>
    <property type="match status" value="1"/>
</dbReference>
<dbReference type="EMBL" id="CP060713">
    <property type="protein sequence ID" value="QNN51549.1"/>
    <property type="molecule type" value="Genomic_DNA"/>
</dbReference>
<name>A0A7G9R7H4_9ACTN</name>
<dbReference type="InterPro" id="IPR036457">
    <property type="entry name" value="PPM-type-like_dom_sf"/>
</dbReference>
<keyword evidence="6" id="KW-0547">Nucleotide-binding</keyword>
<evidence type="ECO:0000256" key="10">
    <source>
        <dbReference type="PROSITE-ProRule" id="PRU00169"/>
    </source>
</evidence>
<dbReference type="PROSITE" id="PS50113">
    <property type="entry name" value="PAC"/>
    <property type="match status" value="1"/>
</dbReference>
<dbReference type="InterPro" id="IPR000700">
    <property type="entry name" value="PAS-assoc_C"/>
</dbReference>
<dbReference type="InterPro" id="IPR003661">
    <property type="entry name" value="HisK_dim/P_dom"/>
</dbReference>
<dbReference type="InterPro" id="IPR036097">
    <property type="entry name" value="HisK_dim/P_sf"/>
</dbReference>
<dbReference type="GO" id="GO:0005524">
    <property type="term" value="F:ATP binding"/>
    <property type="evidence" value="ECO:0007669"/>
    <property type="project" value="UniProtKB-KW"/>
</dbReference>
<dbReference type="Gene3D" id="3.30.450.20">
    <property type="entry name" value="PAS domain"/>
    <property type="match status" value="2"/>
</dbReference>
<dbReference type="InterPro" id="IPR011006">
    <property type="entry name" value="CheY-like_superfamily"/>
</dbReference>
<keyword evidence="16" id="KW-1185">Reference proteome</keyword>
<feature type="domain" description="PAC" evidence="14">
    <location>
        <begin position="827"/>
        <end position="878"/>
    </location>
</feature>
<evidence type="ECO:0000259" key="14">
    <source>
        <dbReference type="PROSITE" id="PS50113"/>
    </source>
</evidence>
<dbReference type="CDD" id="cd00082">
    <property type="entry name" value="HisKA"/>
    <property type="match status" value="1"/>
</dbReference>
<dbReference type="CDD" id="cd00130">
    <property type="entry name" value="PAS"/>
    <property type="match status" value="1"/>
</dbReference>
<dbReference type="FunFam" id="1.10.287.130:FF:000045">
    <property type="entry name" value="Two-component system sensor histidine kinase/response regulator"/>
    <property type="match status" value="1"/>
</dbReference>
<dbReference type="CDD" id="cd17574">
    <property type="entry name" value="REC_OmpR"/>
    <property type="match status" value="1"/>
</dbReference>
<keyword evidence="9" id="KW-0902">Two-component regulatory system</keyword>
<evidence type="ECO:0000256" key="2">
    <source>
        <dbReference type="ARBA" id="ARBA00004236"/>
    </source>
</evidence>
<keyword evidence="5" id="KW-0808">Transferase</keyword>
<dbReference type="KEGG" id="nmes:H9L09_13285"/>
<dbReference type="InterPro" id="IPR001610">
    <property type="entry name" value="PAC"/>
</dbReference>
<dbReference type="Gene3D" id="3.60.40.10">
    <property type="entry name" value="PPM-type phosphatase domain"/>
    <property type="match status" value="1"/>
</dbReference>
<dbReference type="InterPro" id="IPR001932">
    <property type="entry name" value="PPM-type_phosphatase-like_dom"/>
</dbReference>
<dbReference type="SMART" id="SM00331">
    <property type="entry name" value="PP2C_SIG"/>
    <property type="match status" value="1"/>
</dbReference>
<sequence length="1254" mass="136980">MRDALNDMGGVGRDLLAVDWDATSLGPPETWPNSLRTTVRLVLTSKFSMWMAWGPELVFFCNEAYRRDTLGTKYPWALGRPASEVWSEIWADIGPRIDRVITTGEATWDEQLQLFLERSGYVEETYHTFSYSPLTDDAGSIAGMLCVVKEDTEQVIAARRMATLRDLGVRTMGELSETEMIAAACERLGANQDSLPFSMLYLFDEDGGTARLAGTAGFTGEHPAAPRLLRTDDARALWPARELLTGDLVDIDLTAEGFPELPSGAWPEPPLRALAVQLLAPSQTSPYGFLVVGLNRYRPLDEGYRSFVQLVAGQLAAALTDARAYEFERRRAESLARIDQAKTDFFTNVSHEFRTPLTLLLGPAEDALADEEEPLPPRQRARTEVIHRNGQRLLKLVNSLLDFSRLESGRITSRFEPVDLSGYTAELVSMFRSSAERAGLRLEVDCEPLSSPVHVDPEHWAKIVLNLVSNALKFTFSGSILVSVTEEDGTAVLRVRDTGIGIPPQETAHLFERFHRVRGARSRTHEGSGIGLALVAELAALHGGEVTADSTVNEGSTFTVRVPFGTSHLPADQLGTGLAQLDGARLAAGFVAETTRWVSGEDLLAPADVPLAESDGKRRARVLVVDDNVDMRAYVASLLAAEYVVDTAVDGLDALDRMAAHLPDLVLTDVMMPRLDGFGLLARIQSHPATADLPVIMLSARAGEEGTLEGLEAGADDYLSKPFSARELLARVRVNVELDRQRRLRTALERSQELLDRAESLARVGSWEIDLDTDTVHVSDELSRLFGVSRSEIERRGFGGVVDTLIHPEDRRHLLAALAEGAETGTVDYEVRLTPPSGEEILLSVRGEVVKDADRGRVLRGSAQDITEQRAAERSLAEAAARMEAATREHTIADELQRSLLPERSYDLEHLDVATYYRAGVEGTQVGGDWYDIIDLGAGRTAFVVGDVMGRGVRAASVMGQLRSAVRAFAKLDLPPSDILEHVDGVVQDLDGDQMVTCVYAVFDSGDQSLRVANAGHLPPLLVTADRDLELVGTTGPPLGAGYFGMSTDLVQLAAGATVTFYTDGLVERRDRDLDVGIDALGAQLLQHADADVQDLPATLVSALLPDGPEDDVAVLVTRVDTTPLGTTAAYQLPIDESMPATARRMVRERLRDWEVATDVTHDVVLMVSEVVTNAYLHGRPPIDLRLRLSGEELTVEVHDRGAYRPRRQRPTEEDEHGRGLQIVSTLADSWGSRASGAGKCVWFTRGRGRPAVD</sequence>
<keyword evidence="8" id="KW-0067">ATP-binding</keyword>
<dbReference type="NCBIfam" id="TIGR00229">
    <property type="entry name" value="sensory_box"/>
    <property type="match status" value="1"/>
</dbReference>
<protein>
    <recommendedName>
        <fullName evidence="3">histidine kinase</fullName>
        <ecNumber evidence="3">2.7.13.3</ecNumber>
    </recommendedName>
</protein>
<dbReference type="SMART" id="SM00448">
    <property type="entry name" value="REC"/>
    <property type="match status" value="1"/>
</dbReference>
<dbReference type="AlphaFoldDB" id="A0A7G9R7H4"/>
<dbReference type="Pfam" id="PF13581">
    <property type="entry name" value="HATPase_c_2"/>
    <property type="match status" value="1"/>
</dbReference>
<dbReference type="SMART" id="SM00086">
    <property type="entry name" value="PAC"/>
    <property type="match status" value="2"/>
</dbReference>
<dbReference type="Pfam" id="PF00512">
    <property type="entry name" value="HisKA"/>
    <property type="match status" value="1"/>
</dbReference>
<dbReference type="SUPFAM" id="SSF47384">
    <property type="entry name" value="Homodimeric domain of signal transducing histidine kinase"/>
    <property type="match status" value="1"/>
</dbReference>
<dbReference type="Gene3D" id="3.30.450.40">
    <property type="match status" value="1"/>
</dbReference>
<dbReference type="InterPro" id="IPR029016">
    <property type="entry name" value="GAF-like_dom_sf"/>
</dbReference>
<dbReference type="InterPro" id="IPR004358">
    <property type="entry name" value="Sig_transdc_His_kin-like_C"/>
</dbReference>
<evidence type="ECO:0000256" key="7">
    <source>
        <dbReference type="ARBA" id="ARBA00022777"/>
    </source>
</evidence>
<evidence type="ECO:0000313" key="15">
    <source>
        <dbReference type="EMBL" id="QNN51549.1"/>
    </source>
</evidence>
<evidence type="ECO:0000256" key="9">
    <source>
        <dbReference type="ARBA" id="ARBA00023012"/>
    </source>
</evidence>
<dbReference type="Pfam" id="PF08447">
    <property type="entry name" value="PAS_3"/>
    <property type="match status" value="1"/>
</dbReference>
<dbReference type="InterPro" id="IPR001789">
    <property type="entry name" value="Sig_transdc_resp-reg_receiver"/>
</dbReference>
<dbReference type="SUPFAM" id="SSF55874">
    <property type="entry name" value="ATPase domain of HSP90 chaperone/DNA topoisomerase II/histidine kinase"/>
    <property type="match status" value="2"/>
</dbReference>
<feature type="domain" description="Response regulatory" evidence="12">
    <location>
        <begin position="621"/>
        <end position="736"/>
    </location>
</feature>
<dbReference type="FunFam" id="3.30.565.10:FF:000037">
    <property type="entry name" value="Hybrid sensor histidine kinase/response regulator"/>
    <property type="match status" value="1"/>
</dbReference>
<dbReference type="Proteomes" id="UP000515947">
    <property type="component" value="Chromosome"/>
</dbReference>
<dbReference type="Pfam" id="PF02518">
    <property type="entry name" value="HATPase_c"/>
    <property type="match status" value="1"/>
</dbReference>
<evidence type="ECO:0000256" key="5">
    <source>
        <dbReference type="ARBA" id="ARBA00022679"/>
    </source>
</evidence>
<dbReference type="PRINTS" id="PR00344">
    <property type="entry name" value="BCTRLSENSOR"/>
</dbReference>
<dbReference type="InterPro" id="IPR000014">
    <property type="entry name" value="PAS"/>
</dbReference>
<dbReference type="Pfam" id="PF07228">
    <property type="entry name" value="SpoIIE"/>
    <property type="match status" value="1"/>
</dbReference>
<dbReference type="SMART" id="SM00388">
    <property type="entry name" value="HisKA"/>
    <property type="match status" value="1"/>
</dbReference>
<dbReference type="SMART" id="SM00387">
    <property type="entry name" value="HATPase_c"/>
    <property type="match status" value="1"/>
</dbReference>
<dbReference type="SMART" id="SM00091">
    <property type="entry name" value="PAS"/>
    <property type="match status" value="1"/>
</dbReference>
<dbReference type="InterPro" id="IPR035965">
    <property type="entry name" value="PAS-like_dom_sf"/>
</dbReference>
<dbReference type="PROSITE" id="PS50109">
    <property type="entry name" value="HIS_KIN"/>
    <property type="match status" value="1"/>
</dbReference>
<evidence type="ECO:0000256" key="6">
    <source>
        <dbReference type="ARBA" id="ARBA00022741"/>
    </source>
</evidence>
<accession>A0A7G9R7H4</accession>
<dbReference type="Gene3D" id="3.30.565.10">
    <property type="entry name" value="Histidine kinase-like ATPase, C-terminal domain"/>
    <property type="match status" value="2"/>
</dbReference>
<dbReference type="GO" id="GO:0005886">
    <property type="term" value="C:plasma membrane"/>
    <property type="evidence" value="ECO:0007669"/>
    <property type="project" value="UniProtKB-SubCell"/>
</dbReference>